<accession>A0A4R5KVD3</accession>
<dbReference type="GO" id="GO:0034069">
    <property type="term" value="F:aminoglycoside N-acetyltransferase activity"/>
    <property type="evidence" value="ECO:0007669"/>
    <property type="project" value="TreeGrafter"/>
</dbReference>
<evidence type="ECO:0000256" key="3">
    <source>
        <dbReference type="ARBA" id="ARBA00023315"/>
    </source>
</evidence>
<dbReference type="Gene3D" id="3.30.1050.10">
    <property type="entry name" value="SCP2 sterol-binding domain"/>
    <property type="match status" value="1"/>
</dbReference>
<comment type="caution">
    <text evidence="6">The sequence shown here is derived from an EMBL/GenBank/DDBJ whole genome shotgun (WGS) entry which is preliminary data.</text>
</comment>
<evidence type="ECO:0000256" key="4">
    <source>
        <dbReference type="HAMAP-Rule" id="MF_01812"/>
    </source>
</evidence>
<name>A0A4R5KVD3_9MICC</name>
<comment type="similarity">
    <text evidence="1 4">Belongs to the acetyltransferase Eis family.</text>
</comment>
<keyword evidence="3 4" id="KW-0012">Acyltransferase</keyword>
<dbReference type="InterPro" id="IPR036527">
    <property type="entry name" value="SCP2_sterol-bd_dom_sf"/>
</dbReference>
<keyword evidence="7" id="KW-1185">Reference proteome</keyword>
<dbReference type="PROSITE" id="PS51186">
    <property type="entry name" value="GNAT"/>
    <property type="match status" value="1"/>
</dbReference>
<feature type="binding site" evidence="4">
    <location>
        <begin position="110"/>
        <end position="112"/>
    </location>
    <ligand>
        <name>acetyl-CoA</name>
        <dbReference type="ChEBI" id="CHEBI:57288"/>
    </ligand>
</feature>
<sequence>MADSQETYGKYTIKRFASAGAGDPGHGQARDWVHAVGFGFHDEKRSDELIDKILAMYQADNRELTGVYVNEEPPPHALHPGFPVATFGTMANKLNIGYGQELPTHQITAVTVRGTHRRQGILRALMTTDLAAAKGSGFAMAALTASEASIYGRFGFGVATFERSIKVDTGRRFRINHEAAGRVEIADPKVLLSLAPEVFQQLHSRTPGSIVRQESYRHHISGAMNRDGSEDKAIRCALHYGSDGTVDGYVAYKFLGWDSKPYTVEIVDLVAATDSGYLELWQFLGSIDLVDQGSWADAPVADPLGWALDDARCVTASDERDMLWLRVLDVPAALSARRYGTDGRLVLGVRDSLGLAEGTWEMMSDGGAVTVREARGEDANLSMDVADLGSVYLGAVNPVTLASAGRIREHTPGASLAAQHLFAVERPAHCLTHF</sequence>
<feature type="active site" description="Proton donor" evidence="4">
    <location>
        <position position="151"/>
    </location>
</feature>
<dbReference type="NCBIfam" id="NF002369">
    <property type="entry name" value="PRK01346.1-6"/>
    <property type="match status" value="1"/>
</dbReference>
<dbReference type="PANTHER" id="PTHR37817">
    <property type="entry name" value="N-ACETYLTRANSFERASE EIS"/>
    <property type="match status" value="1"/>
</dbReference>
<dbReference type="Pfam" id="PF13527">
    <property type="entry name" value="Acetyltransf_9"/>
    <property type="match status" value="1"/>
</dbReference>
<feature type="binding site" evidence="4">
    <location>
        <begin position="146"/>
        <end position="147"/>
    </location>
    <ligand>
        <name>acetyl-CoA</name>
        <dbReference type="ChEBI" id="CHEBI:57288"/>
    </ligand>
</feature>
<evidence type="ECO:0000256" key="1">
    <source>
        <dbReference type="ARBA" id="ARBA00009213"/>
    </source>
</evidence>
<dbReference type="OrthoDB" id="8399956at2"/>
<feature type="active site" description="Proton acceptor; via carboxylate" evidence="4">
    <location>
        <position position="434"/>
    </location>
</feature>
<dbReference type="HAMAP" id="MF_01812">
    <property type="entry name" value="Eis"/>
    <property type="match status" value="1"/>
</dbReference>
<keyword evidence="2 4" id="KW-0808">Transferase</keyword>
<dbReference type="SUPFAM" id="SSF55729">
    <property type="entry name" value="Acyl-CoA N-acyltransferases (Nat)"/>
    <property type="match status" value="1"/>
</dbReference>
<gene>
    <name evidence="6" type="ORF">E1809_04330</name>
</gene>
<dbReference type="InterPro" id="IPR041380">
    <property type="entry name" value="Acetyltransf_17"/>
</dbReference>
<dbReference type="RefSeq" id="WP_133203006.1">
    <property type="nucleotide sequence ID" value="NZ_SMRU01000004.1"/>
</dbReference>
<dbReference type="Pfam" id="PF13530">
    <property type="entry name" value="SCP2_2"/>
    <property type="match status" value="1"/>
</dbReference>
<feature type="domain" description="N-acetyltransferase" evidence="5">
    <location>
        <begin position="38"/>
        <end position="178"/>
    </location>
</feature>
<dbReference type="PANTHER" id="PTHR37817:SF1">
    <property type="entry name" value="N-ACETYLTRANSFERASE EIS"/>
    <property type="match status" value="1"/>
</dbReference>
<protein>
    <submittedName>
        <fullName evidence="6">GNAT family N-acetyltransferase</fullName>
    </submittedName>
</protein>
<dbReference type="InterPro" id="IPR022902">
    <property type="entry name" value="NAcTrfase_Eis"/>
</dbReference>
<feature type="binding site" evidence="4">
    <location>
        <begin position="118"/>
        <end position="123"/>
    </location>
    <ligand>
        <name>acetyl-CoA</name>
        <dbReference type="ChEBI" id="CHEBI:57288"/>
    </ligand>
</feature>
<dbReference type="InterPro" id="IPR051554">
    <property type="entry name" value="Acetyltransferase_Eis"/>
</dbReference>
<dbReference type="EMBL" id="SMRU01000004">
    <property type="protein sequence ID" value="TDF99913.1"/>
    <property type="molecule type" value="Genomic_DNA"/>
</dbReference>
<dbReference type="InterPro" id="IPR016181">
    <property type="entry name" value="Acyl_CoA_acyltransferase"/>
</dbReference>
<dbReference type="Proteomes" id="UP000295511">
    <property type="component" value="Unassembled WGS sequence"/>
</dbReference>
<proteinExistence type="inferred from homology"/>
<dbReference type="Pfam" id="PF17668">
    <property type="entry name" value="Acetyltransf_17"/>
    <property type="match status" value="1"/>
</dbReference>
<dbReference type="InterPro" id="IPR000182">
    <property type="entry name" value="GNAT_dom"/>
</dbReference>
<evidence type="ECO:0000313" key="7">
    <source>
        <dbReference type="Proteomes" id="UP000295511"/>
    </source>
</evidence>
<evidence type="ECO:0000313" key="6">
    <source>
        <dbReference type="EMBL" id="TDF99913.1"/>
    </source>
</evidence>
<dbReference type="GO" id="GO:0030649">
    <property type="term" value="P:aminoglycoside antibiotic catabolic process"/>
    <property type="evidence" value="ECO:0007669"/>
    <property type="project" value="TreeGrafter"/>
</dbReference>
<dbReference type="Gene3D" id="3.40.630.30">
    <property type="match status" value="2"/>
</dbReference>
<reference evidence="6 7" key="1">
    <citation type="submission" date="2019-03" db="EMBL/GenBank/DDBJ databases">
        <title>Whole genome sequence of Arthrobacter sp JH1-1.</title>
        <authorList>
            <person name="Trinh H.N."/>
        </authorList>
    </citation>
    <scope>NUCLEOTIDE SEQUENCE [LARGE SCALE GENOMIC DNA]</scope>
    <source>
        <strain evidence="6 7">JH1-1</strain>
    </source>
</reference>
<evidence type="ECO:0000256" key="2">
    <source>
        <dbReference type="ARBA" id="ARBA00022679"/>
    </source>
</evidence>
<dbReference type="SUPFAM" id="SSF55718">
    <property type="entry name" value="SCP-like"/>
    <property type="match status" value="1"/>
</dbReference>
<dbReference type="InterPro" id="IPR025559">
    <property type="entry name" value="Eis_dom"/>
</dbReference>
<evidence type="ECO:0000259" key="5">
    <source>
        <dbReference type="PROSITE" id="PS51186"/>
    </source>
</evidence>
<dbReference type="AlphaFoldDB" id="A0A4R5KVD3"/>
<comment type="subunit">
    <text evidence="4">Homohexamer; trimer of dimers.</text>
</comment>
<organism evidence="6 7">
    <name type="scientific">Arthrobacter terricola</name>
    <dbReference type="NCBI Taxonomy" id="2547396"/>
    <lineage>
        <taxon>Bacteria</taxon>
        <taxon>Bacillati</taxon>
        <taxon>Actinomycetota</taxon>
        <taxon>Actinomycetes</taxon>
        <taxon>Micrococcales</taxon>
        <taxon>Micrococcaceae</taxon>
        <taxon>Arthrobacter</taxon>
    </lineage>
</organism>